<accession>A0A2P5BFB0</accession>
<evidence type="ECO:0000313" key="3">
    <source>
        <dbReference type="Proteomes" id="UP000237105"/>
    </source>
</evidence>
<dbReference type="OrthoDB" id="1935207at2759"/>
<comment type="caution">
    <text evidence="2">The sequence shown here is derived from an EMBL/GenBank/DDBJ whole genome shotgun (WGS) entry which is preliminary data.</text>
</comment>
<dbReference type="EMBL" id="JXTB01000294">
    <property type="protein sequence ID" value="PON47459.1"/>
    <property type="molecule type" value="Genomic_DNA"/>
</dbReference>
<proteinExistence type="predicted"/>
<sequence length="200" mass="21070">MATLSLSALHSIVTHKPNCSLIVPSSSPTLLPCRNVRLRSHGVAGSSRRWIATTANPIEPRRGLRRMRSVEEGETAVPAQEDEQANAQQEGEAEAASSSEQREAVSVPVSASDTLTMFFQADGTMSEAAIPGVTNALAGIEGIANLKVQVVEGIASVELEKQTTVQATGVASSLVETLQGSGFKLQTLNLSFNDEENVAV</sequence>
<dbReference type="PANTHER" id="PTHR35756">
    <property type="entry name" value="OS05G0337400 PROTEIN"/>
    <property type="match status" value="1"/>
</dbReference>
<evidence type="ECO:0000256" key="1">
    <source>
        <dbReference type="SAM" id="MobiDB-lite"/>
    </source>
</evidence>
<protein>
    <submittedName>
        <fullName evidence="2">Heavy metal transport/detoxification superfamily protein</fullName>
    </submittedName>
</protein>
<evidence type="ECO:0000313" key="2">
    <source>
        <dbReference type="EMBL" id="PON47459.1"/>
    </source>
</evidence>
<dbReference type="PANTHER" id="PTHR35756:SF1">
    <property type="entry name" value="OS05G0337400 PROTEIN"/>
    <property type="match status" value="1"/>
</dbReference>
<dbReference type="STRING" id="3476.A0A2P5BFB0"/>
<dbReference type="AlphaFoldDB" id="A0A2P5BFB0"/>
<organism evidence="2 3">
    <name type="scientific">Parasponia andersonii</name>
    <name type="common">Sponia andersonii</name>
    <dbReference type="NCBI Taxonomy" id="3476"/>
    <lineage>
        <taxon>Eukaryota</taxon>
        <taxon>Viridiplantae</taxon>
        <taxon>Streptophyta</taxon>
        <taxon>Embryophyta</taxon>
        <taxon>Tracheophyta</taxon>
        <taxon>Spermatophyta</taxon>
        <taxon>Magnoliopsida</taxon>
        <taxon>eudicotyledons</taxon>
        <taxon>Gunneridae</taxon>
        <taxon>Pentapetalae</taxon>
        <taxon>rosids</taxon>
        <taxon>fabids</taxon>
        <taxon>Rosales</taxon>
        <taxon>Cannabaceae</taxon>
        <taxon>Parasponia</taxon>
    </lineage>
</organism>
<dbReference type="GO" id="GO:0009507">
    <property type="term" value="C:chloroplast"/>
    <property type="evidence" value="ECO:0007669"/>
    <property type="project" value="TreeGrafter"/>
</dbReference>
<dbReference type="Proteomes" id="UP000237105">
    <property type="component" value="Unassembled WGS sequence"/>
</dbReference>
<gene>
    <name evidence="2" type="ORF">PanWU01x14_244180</name>
</gene>
<feature type="compositionally biased region" description="Low complexity" evidence="1">
    <location>
        <begin position="85"/>
        <end position="99"/>
    </location>
</feature>
<feature type="region of interest" description="Disordered" evidence="1">
    <location>
        <begin position="63"/>
        <end position="107"/>
    </location>
</feature>
<keyword evidence="3" id="KW-1185">Reference proteome</keyword>
<name>A0A2P5BFB0_PARAD</name>
<reference evidence="3" key="1">
    <citation type="submission" date="2016-06" db="EMBL/GenBank/DDBJ databases">
        <title>Parallel loss of symbiosis genes in relatives of nitrogen-fixing non-legume Parasponia.</title>
        <authorList>
            <person name="Van Velzen R."/>
            <person name="Holmer R."/>
            <person name="Bu F."/>
            <person name="Rutten L."/>
            <person name="Van Zeijl A."/>
            <person name="Liu W."/>
            <person name="Santuari L."/>
            <person name="Cao Q."/>
            <person name="Sharma T."/>
            <person name="Shen D."/>
            <person name="Roswanjaya Y."/>
            <person name="Wardhani T."/>
            <person name="Kalhor M.S."/>
            <person name="Jansen J."/>
            <person name="Van den Hoogen J."/>
            <person name="Gungor B."/>
            <person name="Hartog M."/>
            <person name="Hontelez J."/>
            <person name="Verver J."/>
            <person name="Yang W.-C."/>
            <person name="Schijlen E."/>
            <person name="Repin R."/>
            <person name="Schilthuizen M."/>
            <person name="Schranz E."/>
            <person name="Heidstra R."/>
            <person name="Miyata K."/>
            <person name="Fedorova E."/>
            <person name="Kohlen W."/>
            <person name="Bisseling T."/>
            <person name="Smit S."/>
            <person name="Geurts R."/>
        </authorList>
    </citation>
    <scope>NUCLEOTIDE SEQUENCE [LARGE SCALE GENOMIC DNA]</scope>
    <source>
        <strain evidence="3">cv. WU1-14</strain>
    </source>
</reference>